<dbReference type="InParanoid" id="A0A0H2RTH2"/>
<sequence>MSADSSKDTKQGRAVSFLSPSYIMYTHSPLRSVSVLIAHVCFFLRSSHNSGEIFRCSFGSVPYRCPNVVYFIAHVNREVFDVMPGGFTQIKLTRIVFRHCRSLFSVFTLFLPQRNAIGPDVRKLTATDQAASTVTTSSAVVRVAAHDEAIYHKFTDDLKRNIDVL</sequence>
<gene>
    <name evidence="1" type="ORF">SCHPADRAFT_620817</name>
</gene>
<accession>A0A0H2RTH2</accession>
<organism evidence="1 2">
    <name type="scientific">Schizopora paradoxa</name>
    <dbReference type="NCBI Taxonomy" id="27342"/>
    <lineage>
        <taxon>Eukaryota</taxon>
        <taxon>Fungi</taxon>
        <taxon>Dikarya</taxon>
        <taxon>Basidiomycota</taxon>
        <taxon>Agaricomycotina</taxon>
        <taxon>Agaricomycetes</taxon>
        <taxon>Hymenochaetales</taxon>
        <taxon>Schizoporaceae</taxon>
        <taxon>Schizopora</taxon>
    </lineage>
</organism>
<protein>
    <submittedName>
        <fullName evidence="1">Uncharacterized protein</fullName>
    </submittedName>
</protein>
<keyword evidence="2" id="KW-1185">Reference proteome</keyword>
<reference evidence="1 2" key="1">
    <citation type="submission" date="2015-04" db="EMBL/GenBank/DDBJ databases">
        <title>Complete genome sequence of Schizopora paradoxa KUC8140, a cosmopolitan wood degrader in East Asia.</title>
        <authorList>
            <consortium name="DOE Joint Genome Institute"/>
            <person name="Min B."/>
            <person name="Park H."/>
            <person name="Jang Y."/>
            <person name="Kim J.-J."/>
            <person name="Kim K.H."/>
            <person name="Pangilinan J."/>
            <person name="Lipzen A."/>
            <person name="Riley R."/>
            <person name="Grigoriev I.V."/>
            <person name="Spatafora J.W."/>
            <person name="Choi I.-G."/>
        </authorList>
    </citation>
    <scope>NUCLEOTIDE SEQUENCE [LARGE SCALE GENOMIC DNA]</scope>
    <source>
        <strain evidence="1 2">KUC8140</strain>
    </source>
</reference>
<dbReference type="AlphaFoldDB" id="A0A0H2RTH2"/>
<evidence type="ECO:0000313" key="2">
    <source>
        <dbReference type="Proteomes" id="UP000053477"/>
    </source>
</evidence>
<name>A0A0H2RTH2_9AGAM</name>
<dbReference type="EMBL" id="KQ086105">
    <property type="protein sequence ID" value="KLO08126.1"/>
    <property type="molecule type" value="Genomic_DNA"/>
</dbReference>
<proteinExistence type="predicted"/>
<dbReference type="Proteomes" id="UP000053477">
    <property type="component" value="Unassembled WGS sequence"/>
</dbReference>
<evidence type="ECO:0000313" key="1">
    <source>
        <dbReference type="EMBL" id="KLO08126.1"/>
    </source>
</evidence>